<evidence type="ECO:0000313" key="2">
    <source>
        <dbReference type="Proteomes" id="UP000199518"/>
    </source>
</evidence>
<sequence length="231" mass="26294">MLTIRSTSFRTRVYRLGVWCTLWLTCLGMSGCSQFVILSYLIHGPPTIEPDFDAETGKSLTKPDTTVAVVCFAPKELQWKFPQIDDQLATAVSYRLGQNHVTMIHPDYVKAWTDAHPDWEKAAEIGKAFNATYVIEIELAAFSLHEGTSTTLYRGKTEAYVHVVEMDPEGSGDGERIFTKELDFEFPTRVPRSSYDQTLNSFQKEYLSMLSERIGFLFYERFAGDMIPWAS</sequence>
<accession>A0A1I3G3M7</accession>
<reference evidence="2" key="1">
    <citation type="submission" date="2016-10" db="EMBL/GenBank/DDBJ databases">
        <authorList>
            <person name="Varghese N."/>
            <person name="Submissions S."/>
        </authorList>
    </citation>
    <scope>NUCLEOTIDE SEQUENCE [LARGE SCALE GENOMIC DNA]</scope>
    <source>
        <strain evidence="2">DSM 26348</strain>
    </source>
</reference>
<dbReference type="OrthoDB" id="251209at2"/>
<keyword evidence="2" id="KW-1185">Reference proteome</keyword>
<evidence type="ECO:0000313" key="1">
    <source>
        <dbReference type="EMBL" id="SFI17771.1"/>
    </source>
</evidence>
<dbReference type="RefSeq" id="WP_092049561.1">
    <property type="nucleotide sequence ID" value="NZ_FOQD01000006.1"/>
</dbReference>
<protein>
    <recommendedName>
        <fullName evidence="3">Lipoprotein</fullName>
    </recommendedName>
</protein>
<dbReference type="AlphaFoldDB" id="A0A1I3G3M7"/>
<dbReference type="PROSITE" id="PS51257">
    <property type="entry name" value="PROKAR_LIPOPROTEIN"/>
    <property type="match status" value="1"/>
</dbReference>
<dbReference type="Proteomes" id="UP000199518">
    <property type="component" value="Unassembled WGS sequence"/>
</dbReference>
<gene>
    <name evidence="1" type="ORF">SAMN05421753_106150</name>
</gene>
<proteinExistence type="predicted"/>
<name>A0A1I3G3M7_9PLAN</name>
<dbReference type="EMBL" id="FOQD01000006">
    <property type="protein sequence ID" value="SFI17771.1"/>
    <property type="molecule type" value="Genomic_DNA"/>
</dbReference>
<dbReference type="STRING" id="1576369.SAMN05421753_106150"/>
<organism evidence="1 2">
    <name type="scientific">Planctomicrobium piriforme</name>
    <dbReference type="NCBI Taxonomy" id="1576369"/>
    <lineage>
        <taxon>Bacteria</taxon>
        <taxon>Pseudomonadati</taxon>
        <taxon>Planctomycetota</taxon>
        <taxon>Planctomycetia</taxon>
        <taxon>Planctomycetales</taxon>
        <taxon>Planctomycetaceae</taxon>
        <taxon>Planctomicrobium</taxon>
    </lineage>
</organism>
<evidence type="ECO:0008006" key="3">
    <source>
        <dbReference type="Google" id="ProtNLM"/>
    </source>
</evidence>